<evidence type="ECO:0000313" key="2">
    <source>
        <dbReference type="Proteomes" id="UP000704762"/>
    </source>
</evidence>
<protein>
    <submittedName>
        <fullName evidence="1">Molybdopterin synthase catalytic subunit</fullName>
        <ecNumber evidence="1">2.8.1.12</ecNumber>
    </submittedName>
</protein>
<dbReference type="Proteomes" id="UP000704762">
    <property type="component" value="Unassembled WGS sequence"/>
</dbReference>
<dbReference type="EC" id="2.8.1.12" evidence="1"/>
<dbReference type="InterPro" id="IPR003448">
    <property type="entry name" value="Mopterin_biosynth_MoaE"/>
</dbReference>
<accession>A0ABS2RFG1</accession>
<dbReference type="CDD" id="cd00756">
    <property type="entry name" value="MoaE"/>
    <property type="match status" value="1"/>
</dbReference>
<sequence length="141" mass="15175">MSSPVRHAQVIDAPLSLDRLLDLVRTDAVGGIALFVGVVRDHDEGQDVVSLDYSQHPTAEQRLRACAERVAAGHDVQTVAVEHRVGHLTVGDLAVVVAVGAVHRAEALACCRQLIDDLKAEVPIWKEQQFTSGEAQWVGLG</sequence>
<comment type="caution">
    <text evidence="1">The sequence shown here is derived from an EMBL/GenBank/DDBJ whole genome shotgun (WGS) entry which is preliminary data.</text>
</comment>
<dbReference type="RefSeq" id="WP_204916161.1">
    <property type="nucleotide sequence ID" value="NZ_BAAAQP010000011.1"/>
</dbReference>
<name>A0ABS2RFG1_9ACTN</name>
<dbReference type="GO" id="GO:0030366">
    <property type="term" value="F:molybdopterin synthase activity"/>
    <property type="evidence" value="ECO:0007669"/>
    <property type="project" value="UniProtKB-EC"/>
</dbReference>
<dbReference type="InterPro" id="IPR036563">
    <property type="entry name" value="MoaE_sf"/>
</dbReference>
<proteinExistence type="predicted"/>
<keyword evidence="2" id="KW-1185">Reference proteome</keyword>
<dbReference type="EMBL" id="JAFBCF010000001">
    <property type="protein sequence ID" value="MBM7797483.1"/>
    <property type="molecule type" value="Genomic_DNA"/>
</dbReference>
<dbReference type="PANTHER" id="PTHR23404">
    <property type="entry name" value="MOLYBDOPTERIN SYNTHASE RELATED"/>
    <property type="match status" value="1"/>
</dbReference>
<dbReference type="Gene3D" id="3.90.1170.40">
    <property type="entry name" value="Molybdopterin biosynthesis MoaE subunit"/>
    <property type="match status" value="1"/>
</dbReference>
<organism evidence="1 2">
    <name type="scientific">Microlunatus panaciterrae</name>
    <dbReference type="NCBI Taxonomy" id="400768"/>
    <lineage>
        <taxon>Bacteria</taxon>
        <taxon>Bacillati</taxon>
        <taxon>Actinomycetota</taxon>
        <taxon>Actinomycetes</taxon>
        <taxon>Propionibacteriales</taxon>
        <taxon>Propionibacteriaceae</taxon>
        <taxon>Microlunatus</taxon>
    </lineage>
</organism>
<dbReference type="Pfam" id="PF02391">
    <property type="entry name" value="MoaE"/>
    <property type="match status" value="1"/>
</dbReference>
<dbReference type="SUPFAM" id="SSF54690">
    <property type="entry name" value="Molybdopterin synthase subunit MoaE"/>
    <property type="match status" value="1"/>
</dbReference>
<keyword evidence="1" id="KW-0808">Transferase</keyword>
<gene>
    <name evidence="1" type="ORF">JOE57_000404</name>
</gene>
<evidence type="ECO:0000313" key="1">
    <source>
        <dbReference type="EMBL" id="MBM7797483.1"/>
    </source>
</evidence>
<reference evidence="1 2" key="1">
    <citation type="submission" date="2021-01" db="EMBL/GenBank/DDBJ databases">
        <title>Sequencing the genomes of 1000 actinobacteria strains.</title>
        <authorList>
            <person name="Klenk H.-P."/>
        </authorList>
    </citation>
    <scope>NUCLEOTIDE SEQUENCE [LARGE SCALE GENOMIC DNA]</scope>
    <source>
        <strain evidence="1 2">DSM 18662</strain>
    </source>
</reference>